<comment type="caution">
    <text evidence="2">The sequence shown here is derived from an EMBL/GenBank/DDBJ whole genome shotgun (WGS) entry which is preliminary data.</text>
</comment>
<feature type="chain" id="PRO_5020292512" evidence="1">
    <location>
        <begin position="20"/>
        <end position="132"/>
    </location>
</feature>
<evidence type="ECO:0000313" key="2">
    <source>
        <dbReference type="EMBL" id="TMS36723.1"/>
    </source>
</evidence>
<sequence>MQIALVLTIFGSLLTTASLQEVKSTRKRWAALSYGGERYQFQQSDEPMDPYVGTAYAGQDIPFQRDDPAFRKFYDRPNPYTNGNMGQSLYSSTPSTNQFLMRDQRQNGLYMYYPFRTLTNGITSPDQVNSGR</sequence>
<dbReference type="EMBL" id="AZBU02000001">
    <property type="protein sequence ID" value="TMS36723.1"/>
    <property type="molecule type" value="Genomic_DNA"/>
</dbReference>
<reference evidence="2 3" key="2">
    <citation type="journal article" date="2019" name="G3 (Bethesda)">
        <title>Hybrid Assembly of the Genome of the Entomopathogenic Nematode Steinernema carpocapsae Identifies the X-Chromosome.</title>
        <authorList>
            <person name="Serra L."/>
            <person name="Macchietto M."/>
            <person name="Macias-Munoz A."/>
            <person name="McGill C.J."/>
            <person name="Rodriguez I.M."/>
            <person name="Rodriguez B."/>
            <person name="Murad R."/>
            <person name="Mortazavi A."/>
        </authorList>
    </citation>
    <scope>NUCLEOTIDE SEQUENCE [LARGE SCALE GENOMIC DNA]</scope>
    <source>
        <strain evidence="2 3">ALL</strain>
    </source>
</reference>
<gene>
    <name evidence="2" type="ORF">L596_003819</name>
</gene>
<dbReference type="AlphaFoldDB" id="A0A4V6I7X0"/>
<accession>A0A4V6I7X0</accession>
<keyword evidence="3" id="KW-1185">Reference proteome</keyword>
<evidence type="ECO:0000256" key="1">
    <source>
        <dbReference type="SAM" id="SignalP"/>
    </source>
</evidence>
<dbReference type="Proteomes" id="UP000298663">
    <property type="component" value="Chromosome X"/>
</dbReference>
<feature type="signal peptide" evidence="1">
    <location>
        <begin position="1"/>
        <end position="19"/>
    </location>
</feature>
<reference evidence="2 3" key="1">
    <citation type="journal article" date="2015" name="Genome Biol.">
        <title>Comparative genomics of Steinernema reveals deeply conserved gene regulatory networks.</title>
        <authorList>
            <person name="Dillman A.R."/>
            <person name="Macchietto M."/>
            <person name="Porter C.F."/>
            <person name="Rogers A."/>
            <person name="Williams B."/>
            <person name="Antoshechkin I."/>
            <person name="Lee M.M."/>
            <person name="Goodwin Z."/>
            <person name="Lu X."/>
            <person name="Lewis E.E."/>
            <person name="Goodrich-Blair H."/>
            <person name="Stock S.P."/>
            <person name="Adams B.J."/>
            <person name="Sternberg P.W."/>
            <person name="Mortazavi A."/>
        </authorList>
    </citation>
    <scope>NUCLEOTIDE SEQUENCE [LARGE SCALE GENOMIC DNA]</scope>
    <source>
        <strain evidence="2 3">ALL</strain>
    </source>
</reference>
<evidence type="ECO:0000313" key="3">
    <source>
        <dbReference type="Proteomes" id="UP000298663"/>
    </source>
</evidence>
<proteinExistence type="predicted"/>
<name>A0A4V6I7X0_STECR</name>
<protein>
    <submittedName>
        <fullName evidence="2">Uncharacterized protein</fullName>
    </submittedName>
</protein>
<organism evidence="2 3">
    <name type="scientific">Steinernema carpocapsae</name>
    <name type="common">Entomopathogenic nematode</name>
    <dbReference type="NCBI Taxonomy" id="34508"/>
    <lineage>
        <taxon>Eukaryota</taxon>
        <taxon>Metazoa</taxon>
        <taxon>Ecdysozoa</taxon>
        <taxon>Nematoda</taxon>
        <taxon>Chromadorea</taxon>
        <taxon>Rhabditida</taxon>
        <taxon>Tylenchina</taxon>
        <taxon>Panagrolaimomorpha</taxon>
        <taxon>Strongyloidoidea</taxon>
        <taxon>Steinernematidae</taxon>
        <taxon>Steinernema</taxon>
    </lineage>
</organism>
<keyword evidence="1" id="KW-0732">Signal</keyword>
<dbReference type="EMBL" id="CM016762">
    <property type="protein sequence ID" value="TMS36723.1"/>
    <property type="molecule type" value="Genomic_DNA"/>
</dbReference>